<dbReference type="Gramene" id="KGN64332">
    <property type="protein sequence ID" value="KGN64332"/>
    <property type="gene ID" value="Csa_1G046290"/>
</dbReference>
<organism evidence="2 3">
    <name type="scientific">Cucumis sativus</name>
    <name type="common">Cucumber</name>
    <dbReference type="NCBI Taxonomy" id="3659"/>
    <lineage>
        <taxon>Eukaryota</taxon>
        <taxon>Viridiplantae</taxon>
        <taxon>Streptophyta</taxon>
        <taxon>Embryophyta</taxon>
        <taxon>Tracheophyta</taxon>
        <taxon>Spermatophyta</taxon>
        <taxon>Magnoliopsida</taxon>
        <taxon>eudicotyledons</taxon>
        <taxon>Gunneridae</taxon>
        <taxon>Pentapetalae</taxon>
        <taxon>rosids</taxon>
        <taxon>fabids</taxon>
        <taxon>Cucurbitales</taxon>
        <taxon>Cucurbitaceae</taxon>
        <taxon>Benincaseae</taxon>
        <taxon>Cucumis</taxon>
    </lineage>
</organism>
<name>A0A0A0LU54_CUCSA</name>
<dbReference type="eggNOG" id="ENOG502QPYC">
    <property type="taxonomic scope" value="Eukaryota"/>
</dbReference>
<dbReference type="STRING" id="3659.A0A0A0LU54"/>
<keyword evidence="3" id="KW-1185">Reference proteome</keyword>
<sequence>MNFKQEPCSDEERQKNSPGRKRDMKKGIHEIMCNNAPLRVSTSEHRDYGDDRVINLDA</sequence>
<proteinExistence type="predicted"/>
<dbReference type="AlphaFoldDB" id="A0A0A0LU54"/>
<evidence type="ECO:0000256" key="1">
    <source>
        <dbReference type="SAM" id="MobiDB-lite"/>
    </source>
</evidence>
<feature type="region of interest" description="Disordered" evidence="1">
    <location>
        <begin position="1"/>
        <end position="58"/>
    </location>
</feature>
<accession>A0A0A0LU54</accession>
<dbReference type="EMBL" id="CM002922">
    <property type="protein sequence ID" value="KGN64332.1"/>
    <property type="molecule type" value="Genomic_DNA"/>
</dbReference>
<reference evidence="2 3" key="4">
    <citation type="journal article" date="2011" name="BMC Genomics">
        <title>RNA-Seq improves annotation of protein-coding genes in the cucumber genome.</title>
        <authorList>
            <person name="Li Z."/>
            <person name="Zhang Z."/>
            <person name="Yan P."/>
            <person name="Huang S."/>
            <person name="Fei Z."/>
            <person name="Lin K."/>
        </authorList>
    </citation>
    <scope>NUCLEOTIDE SEQUENCE [LARGE SCALE GENOMIC DNA]</scope>
    <source>
        <strain evidence="3">cv. 9930</strain>
    </source>
</reference>
<protein>
    <submittedName>
        <fullName evidence="2">Uncharacterized protein</fullName>
    </submittedName>
</protein>
<feature type="compositionally biased region" description="Basic and acidic residues" evidence="1">
    <location>
        <begin position="42"/>
        <end position="58"/>
    </location>
</feature>
<dbReference type="Proteomes" id="UP000029981">
    <property type="component" value="Chromosome 1"/>
</dbReference>
<reference evidence="2 3" key="1">
    <citation type="journal article" date="2009" name="Nat. Genet.">
        <title>The genome of the cucumber, Cucumis sativus L.</title>
        <authorList>
            <person name="Huang S."/>
            <person name="Li R."/>
            <person name="Zhang Z."/>
            <person name="Li L."/>
            <person name="Gu X."/>
            <person name="Fan W."/>
            <person name="Lucas W.J."/>
            <person name="Wang X."/>
            <person name="Xie B."/>
            <person name="Ni P."/>
            <person name="Ren Y."/>
            <person name="Zhu H."/>
            <person name="Li J."/>
            <person name="Lin K."/>
            <person name="Jin W."/>
            <person name="Fei Z."/>
            <person name="Li G."/>
            <person name="Staub J."/>
            <person name="Kilian A."/>
            <person name="van der Vossen E.A."/>
            <person name="Wu Y."/>
            <person name="Guo J."/>
            <person name="He J."/>
            <person name="Jia Z."/>
            <person name="Ren Y."/>
            <person name="Tian G."/>
            <person name="Lu Y."/>
            <person name="Ruan J."/>
            <person name="Qian W."/>
            <person name="Wang M."/>
            <person name="Huang Q."/>
            <person name="Li B."/>
            <person name="Xuan Z."/>
            <person name="Cao J."/>
            <person name="Asan"/>
            <person name="Wu Z."/>
            <person name="Zhang J."/>
            <person name="Cai Q."/>
            <person name="Bai Y."/>
            <person name="Zhao B."/>
            <person name="Han Y."/>
            <person name="Li Y."/>
            <person name="Li X."/>
            <person name="Wang S."/>
            <person name="Shi Q."/>
            <person name="Liu S."/>
            <person name="Cho W.K."/>
            <person name="Kim J.Y."/>
            <person name="Xu Y."/>
            <person name="Heller-Uszynska K."/>
            <person name="Miao H."/>
            <person name="Cheng Z."/>
            <person name="Zhang S."/>
            <person name="Wu J."/>
            <person name="Yang Y."/>
            <person name="Kang H."/>
            <person name="Li M."/>
            <person name="Liang H."/>
            <person name="Ren X."/>
            <person name="Shi Z."/>
            <person name="Wen M."/>
            <person name="Jian M."/>
            <person name="Yang H."/>
            <person name="Zhang G."/>
            <person name="Yang Z."/>
            <person name="Chen R."/>
            <person name="Liu S."/>
            <person name="Li J."/>
            <person name="Ma L."/>
            <person name="Liu H."/>
            <person name="Zhou Y."/>
            <person name="Zhao J."/>
            <person name="Fang X."/>
            <person name="Li G."/>
            <person name="Fang L."/>
            <person name="Li Y."/>
            <person name="Liu D."/>
            <person name="Zheng H."/>
            <person name="Zhang Y."/>
            <person name="Qin N."/>
            <person name="Li Z."/>
            <person name="Yang G."/>
            <person name="Yang S."/>
            <person name="Bolund L."/>
            <person name="Kristiansen K."/>
            <person name="Zheng H."/>
            <person name="Li S."/>
            <person name="Zhang X."/>
            <person name="Yang H."/>
            <person name="Wang J."/>
            <person name="Sun R."/>
            <person name="Zhang B."/>
            <person name="Jiang S."/>
            <person name="Wang J."/>
            <person name="Du Y."/>
            <person name="Li S."/>
        </authorList>
    </citation>
    <scope>NUCLEOTIDE SEQUENCE [LARGE SCALE GENOMIC DNA]</scope>
    <source>
        <strain evidence="3">cv. 9930</strain>
    </source>
</reference>
<evidence type="ECO:0000313" key="2">
    <source>
        <dbReference type="EMBL" id="KGN64332.1"/>
    </source>
</evidence>
<evidence type="ECO:0000313" key="3">
    <source>
        <dbReference type="Proteomes" id="UP000029981"/>
    </source>
</evidence>
<reference evidence="2 3" key="3">
    <citation type="journal article" date="2010" name="BMC Genomics">
        <title>Transcriptome sequencing and comparative analysis of cucumber flowers with different sex types.</title>
        <authorList>
            <person name="Guo S."/>
            <person name="Zheng Y."/>
            <person name="Joung J.G."/>
            <person name="Liu S."/>
            <person name="Zhang Z."/>
            <person name="Crasta O.R."/>
            <person name="Sobral B.W."/>
            <person name="Xu Y."/>
            <person name="Huang S."/>
            <person name="Fei Z."/>
        </authorList>
    </citation>
    <scope>NUCLEOTIDE SEQUENCE [LARGE SCALE GENOMIC DNA]</scope>
    <source>
        <strain evidence="3">cv. 9930</strain>
    </source>
</reference>
<gene>
    <name evidence="2" type="ORF">Csa_1G046290</name>
</gene>
<reference evidence="2 3" key="2">
    <citation type="journal article" date="2009" name="PLoS ONE">
        <title>An integrated genetic and cytogenetic map of the cucumber genome.</title>
        <authorList>
            <person name="Ren Y."/>
            <person name="Zhang Z."/>
            <person name="Liu J."/>
            <person name="Staub J.E."/>
            <person name="Han Y."/>
            <person name="Cheng Z."/>
            <person name="Li X."/>
            <person name="Lu J."/>
            <person name="Miao H."/>
            <person name="Kang H."/>
            <person name="Xie B."/>
            <person name="Gu X."/>
            <person name="Wang X."/>
            <person name="Du Y."/>
            <person name="Jin W."/>
            <person name="Huang S."/>
        </authorList>
    </citation>
    <scope>NUCLEOTIDE SEQUENCE [LARGE SCALE GENOMIC DNA]</scope>
    <source>
        <strain evidence="3">cv. 9930</strain>
    </source>
</reference>